<evidence type="ECO:0000313" key="9">
    <source>
        <dbReference type="EMBL" id="TYP76208.1"/>
    </source>
</evidence>
<dbReference type="Pfam" id="PF02746">
    <property type="entry name" value="MR_MLE_N"/>
    <property type="match status" value="1"/>
</dbReference>
<comment type="similarity">
    <text evidence="1 7">Belongs to the mandelate racemase/muconate lactonizing enzyme family.</text>
</comment>
<dbReference type="Gene3D" id="3.30.390.10">
    <property type="entry name" value="Enolase-like, N-terminal domain"/>
    <property type="match status" value="1"/>
</dbReference>
<accession>A0A5S5CC34</accession>
<keyword evidence="4 7" id="KW-0413">Isomerase</keyword>
<dbReference type="InterPro" id="IPR036849">
    <property type="entry name" value="Enolase-like_C_sf"/>
</dbReference>
<dbReference type="AlphaFoldDB" id="A0A5S5CC34"/>
<dbReference type="GO" id="GO:0016855">
    <property type="term" value="F:racemase and epimerase activity, acting on amino acids and derivatives"/>
    <property type="evidence" value="ECO:0007669"/>
    <property type="project" value="UniProtKB-UniRule"/>
</dbReference>
<feature type="binding site" evidence="6">
    <location>
        <position position="240"/>
    </location>
    <ligand>
        <name>Mg(2+)</name>
        <dbReference type="ChEBI" id="CHEBI:18420"/>
    </ligand>
</feature>
<dbReference type="SUPFAM" id="SSF54826">
    <property type="entry name" value="Enolase N-terminal domain-like"/>
    <property type="match status" value="1"/>
</dbReference>
<feature type="binding site" evidence="6">
    <location>
        <position position="189"/>
    </location>
    <ligand>
        <name>Mg(2+)</name>
        <dbReference type="ChEBI" id="CHEBI:18420"/>
    </ligand>
</feature>
<evidence type="ECO:0000313" key="10">
    <source>
        <dbReference type="Proteomes" id="UP000324376"/>
    </source>
</evidence>
<keyword evidence="2 6" id="KW-0479">Metal-binding</keyword>
<dbReference type="EMBL" id="VNHU01000002">
    <property type="protein sequence ID" value="TYP76208.1"/>
    <property type="molecule type" value="Genomic_DNA"/>
</dbReference>
<protein>
    <recommendedName>
        <fullName evidence="7">Dipeptide epimerase</fullName>
        <ecNumber evidence="7">5.1.1.-</ecNumber>
    </recommendedName>
</protein>
<sequence>MKITKVTYERLDINLATPYIIAYETVAKATNFILKIETNTSTIGYGCAAPDDTVTGETPDQVENAIKDIIIPYLIGKNPFLTVKILEDLKLVLKGSASALAMVDIGLHDLISRKLNIPLYQFLGGYRESIPTSITIGILSVSDTLREATEFIKQGFNILKIKGGLDVEDDIEKMIKIRERYPHVSLRFDGNQGYTVEDSVAFVKRTKHVDIEIFEQPLPILKEEKLGQVTQQVTIPVMADESIKTLKDAFRLAQNQRIDMVNIKLMKVGGILEAKHISSVAKSANLDVMVGCIDECRLGISAGLHFALSRPNIHFADLDGHLDMKNDPFGELFTLKKGILYPSTYPGLGKI</sequence>
<comment type="caution">
    <text evidence="9">The sequence shown here is derived from an EMBL/GenBank/DDBJ whole genome shotgun (WGS) entry which is preliminary data.</text>
</comment>
<dbReference type="InterPro" id="IPR034603">
    <property type="entry name" value="Dipeptide_epimerase"/>
</dbReference>
<feature type="active site" description="Proton acceptor; specific for (S)-substrate epimerization" evidence="5">
    <location>
        <position position="264"/>
    </location>
</feature>
<feature type="active site" description="Proton acceptor; specific for (R)-substrate epimerization" evidence="5">
    <location>
        <position position="162"/>
    </location>
</feature>
<dbReference type="Proteomes" id="UP000324376">
    <property type="component" value="Unassembled WGS sequence"/>
</dbReference>
<keyword evidence="10" id="KW-1185">Reference proteome</keyword>
<dbReference type="InterPro" id="IPR029065">
    <property type="entry name" value="Enolase_C-like"/>
</dbReference>
<evidence type="ECO:0000256" key="6">
    <source>
        <dbReference type="PIRSR" id="PIRSR634603-3"/>
    </source>
</evidence>
<dbReference type="SMART" id="SM00922">
    <property type="entry name" value="MR_MLE"/>
    <property type="match status" value="1"/>
</dbReference>
<dbReference type="OrthoDB" id="9775391at2"/>
<dbReference type="GO" id="GO:0006518">
    <property type="term" value="P:peptide metabolic process"/>
    <property type="evidence" value="ECO:0007669"/>
    <property type="project" value="UniProtKB-ARBA"/>
</dbReference>
<feature type="domain" description="Mandelate racemase/muconate lactonizing enzyme C-terminal" evidence="8">
    <location>
        <begin position="141"/>
        <end position="236"/>
    </location>
</feature>
<proteinExistence type="inferred from homology"/>
<evidence type="ECO:0000259" key="8">
    <source>
        <dbReference type="SMART" id="SM00922"/>
    </source>
</evidence>
<dbReference type="RefSeq" id="WP_148781803.1">
    <property type="nucleotide sequence ID" value="NZ_VNHU01000002.1"/>
</dbReference>
<evidence type="ECO:0000256" key="5">
    <source>
        <dbReference type="PIRSR" id="PIRSR634603-1"/>
    </source>
</evidence>
<evidence type="ECO:0000256" key="4">
    <source>
        <dbReference type="ARBA" id="ARBA00023235"/>
    </source>
</evidence>
<dbReference type="SFLD" id="SFLDG00180">
    <property type="entry name" value="muconate_cycloisomerase"/>
    <property type="match status" value="1"/>
</dbReference>
<dbReference type="GO" id="GO:0000287">
    <property type="term" value="F:magnesium ion binding"/>
    <property type="evidence" value="ECO:0007669"/>
    <property type="project" value="UniProtKB-ARBA"/>
</dbReference>
<dbReference type="SFLD" id="SFLDS00001">
    <property type="entry name" value="Enolase"/>
    <property type="match status" value="1"/>
</dbReference>
<feature type="binding site" evidence="6">
    <location>
        <position position="215"/>
    </location>
    <ligand>
        <name>Mg(2+)</name>
        <dbReference type="ChEBI" id="CHEBI:18420"/>
    </ligand>
</feature>
<dbReference type="InterPro" id="IPR013342">
    <property type="entry name" value="Mandelate_racemase_C"/>
</dbReference>
<gene>
    <name evidence="9" type="ORF">BD809_102426</name>
</gene>
<dbReference type="Pfam" id="PF13378">
    <property type="entry name" value="MR_MLE_C"/>
    <property type="match status" value="1"/>
</dbReference>
<dbReference type="EC" id="5.1.1.-" evidence="7"/>
<dbReference type="PANTHER" id="PTHR48073:SF2">
    <property type="entry name" value="O-SUCCINYLBENZOATE SYNTHASE"/>
    <property type="match status" value="1"/>
</dbReference>
<evidence type="ECO:0000256" key="7">
    <source>
        <dbReference type="RuleBase" id="RU366006"/>
    </source>
</evidence>
<organism evidence="9 10">
    <name type="scientific">Aquimarina intermedia</name>
    <dbReference type="NCBI Taxonomy" id="350814"/>
    <lineage>
        <taxon>Bacteria</taxon>
        <taxon>Pseudomonadati</taxon>
        <taxon>Bacteroidota</taxon>
        <taxon>Flavobacteriia</taxon>
        <taxon>Flavobacteriales</taxon>
        <taxon>Flavobacteriaceae</taxon>
        <taxon>Aquimarina</taxon>
    </lineage>
</organism>
<comment type="cofactor">
    <cofactor evidence="6 7">
        <name>Mg(2+)</name>
        <dbReference type="ChEBI" id="CHEBI:18420"/>
    </cofactor>
    <text evidence="6 7">Binds 1 Mg(2+) ion per subunit.</text>
</comment>
<dbReference type="InterPro" id="IPR013341">
    <property type="entry name" value="Mandelate_racemase_N_dom"/>
</dbReference>
<name>A0A5S5CC34_9FLAO</name>
<keyword evidence="3 6" id="KW-0460">Magnesium</keyword>
<dbReference type="Gene3D" id="3.20.20.120">
    <property type="entry name" value="Enolase-like C-terminal domain"/>
    <property type="match status" value="1"/>
</dbReference>
<dbReference type="SUPFAM" id="SSF51604">
    <property type="entry name" value="Enolase C-terminal domain-like"/>
    <property type="match status" value="1"/>
</dbReference>
<dbReference type="PANTHER" id="PTHR48073">
    <property type="entry name" value="O-SUCCINYLBENZOATE SYNTHASE-RELATED"/>
    <property type="match status" value="1"/>
</dbReference>
<reference evidence="9 10" key="1">
    <citation type="submission" date="2019-07" db="EMBL/GenBank/DDBJ databases">
        <title>Genomic Encyclopedia of Archaeal and Bacterial Type Strains, Phase II (KMG-II): from individual species to whole genera.</title>
        <authorList>
            <person name="Goeker M."/>
        </authorList>
    </citation>
    <scope>NUCLEOTIDE SEQUENCE [LARGE SCALE GENOMIC DNA]</scope>
    <source>
        <strain evidence="9 10">DSM 17527</strain>
    </source>
</reference>
<evidence type="ECO:0000256" key="2">
    <source>
        <dbReference type="ARBA" id="ARBA00022723"/>
    </source>
</evidence>
<evidence type="ECO:0000256" key="3">
    <source>
        <dbReference type="ARBA" id="ARBA00022842"/>
    </source>
</evidence>
<evidence type="ECO:0000256" key="1">
    <source>
        <dbReference type="ARBA" id="ARBA00008031"/>
    </source>
</evidence>
<dbReference type="CDD" id="cd03319">
    <property type="entry name" value="L-Ala-DL-Glu_epimerase"/>
    <property type="match status" value="1"/>
</dbReference>
<dbReference type="InterPro" id="IPR029017">
    <property type="entry name" value="Enolase-like_N"/>
</dbReference>